<dbReference type="Gene3D" id="1.10.10.60">
    <property type="entry name" value="Homeodomain-like"/>
    <property type="match status" value="2"/>
</dbReference>
<evidence type="ECO:0000256" key="5">
    <source>
        <dbReference type="ARBA" id="ARBA00023012"/>
    </source>
</evidence>
<keyword evidence="7" id="KW-0238">DNA-binding</keyword>
<dbReference type="SUPFAM" id="SSF52172">
    <property type="entry name" value="CheY-like"/>
    <property type="match status" value="1"/>
</dbReference>
<dbReference type="GO" id="GO:0003700">
    <property type="term" value="F:DNA-binding transcription factor activity"/>
    <property type="evidence" value="ECO:0007669"/>
    <property type="project" value="InterPro"/>
</dbReference>
<accession>A0A3E2VU56</accession>
<evidence type="ECO:0000259" key="13">
    <source>
        <dbReference type="PROSITE" id="PS50110"/>
    </source>
</evidence>
<feature type="domain" description="Response regulatory" evidence="13">
    <location>
        <begin position="3"/>
        <end position="120"/>
    </location>
</feature>
<dbReference type="InterPro" id="IPR009057">
    <property type="entry name" value="Homeodomain-like_sf"/>
</dbReference>
<protein>
    <recommendedName>
        <fullName evidence="2">Stage 0 sporulation protein A homolog</fullName>
    </recommendedName>
</protein>
<dbReference type="InterPro" id="IPR011006">
    <property type="entry name" value="CheY-like_superfamily"/>
</dbReference>
<evidence type="ECO:0000259" key="12">
    <source>
        <dbReference type="PROSITE" id="PS01124"/>
    </source>
</evidence>
<gene>
    <name evidence="14" type="ORF">DXA38_12935</name>
</gene>
<reference evidence="14 15" key="1">
    <citation type="submission" date="2018-08" db="EMBL/GenBank/DDBJ databases">
        <title>A genome reference for cultivated species of the human gut microbiota.</title>
        <authorList>
            <person name="Zou Y."/>
            <person name="Xue W."/>
            <person name="Luo G."/>
        </authorList>
    </citation>
    <scope>NUCLEOTIDE SEQUENCE [LARGE SCALE GENOMIC DNA]</scope>
    <source>
        <strain evidence="14 15">OF01-2LB</strain>
    </source>
</reference>
<dbReference type="GO" id="GO:0005737">
    <property type="term" value="C:cytoplasm"/>
    <property type="evidence" value="ECO:0007669"/>
    <property type="project" value="UniProtKB-SubCell"/>
</dbReference>
<evidence type="ECO:0000313" key="14">
    <source>
        <dbReference type="EMBL" id="RGC14594.1"/>
    </source>
</evidence>
<organism evidence="14 15">
    <name type="scientific">Clostridium innocuum</name>
    <dbReference type="NCBI Taxonomy" id="1522"/>
    <lineage>
        <taxon>Bacteria</taxon>
        <taxon>Bacillati</taxon>
        <taxon>Bacillota</taxon>
        <taxon>Clostridia</taxon>
        <taxon>Eubacteriales</taxon>
        <taxon>Clostridiaceae</taxon>
        <taxon>Clostridium</taxon>
    </lineage>
</organism>
<dbReference type="SUPFAM" id="SSF46689">
    <property type="entry name" value="Homeodomain-like"/>
    <property type="match status" value="1"/>
</dbReference>
<dbReference type="InterPro" id="IPR020449">
    <property type="entry name" value="Tscrpt_reg_AraC-type_HTH"/>
</dbReference>
<evidence type="ECO:0000256" key="3">
    <source>
        <dbReference type="ARBA" id="ARBA00022490"/>
    </source>
</evidence>
<evidence type="ECO:0000256" key="2">
    <source>
        <dbReference type="ARBA" id="ARBA00018672"/>
    </source>
</evidence>
<dbReference type="EMBL" id="QVEV01000019">
    <property type="protein sequence ID" value="RGC14594.1"/>
    <property type="molecule type" value="Genomic_DNA"/>
</dbReference>
<evidence type="ECO:0000256" key="10">
    <source>
        <dbReference type="PROSITE-ProRule" id="PRU00169"/>
    </source>
</evidence>
<dbReference type="Pfam" id="PF12833">
    <property type="entry name" value="HTH_18"/>
    <property type="match status" value="1"/>
</dbReference>
<dbReference type="SMART" id="SM00448">
    <property type="entry name" value="REC"/>
    <property type="match status" value="1"/>
</dbReference>
<keyword evidence="11" id="KW-0175">Coiled coil</keyword>
<dbReference type="PANTHER" id="PTHR42713:SF3">
    <property type="entry name" value="TRANSCRIPTIONAL REGULATORY PROTEIN HPTR"/>
    <property type="match status" value="1"/>
</dbReference>
<keyword evidence="3" id="KW-0963">Cytoplasm</keyword>
<evidence type="ECO:0000313" key="15">
    <source>
        <dbReference type="Proteomes" id="UP000260025"/>
    </source>
</evidence>
<evidence type="ECO:0000256" key="4">
    <source>
        <dbReference type="ARBA" id="ARBA00022553"/>
    </source>
</evidence>
<dbReference type="Proteomes" id="UP000260025">
    <property type="component" value="Unassembled WGS sequence"/>
</dbReference>
<dbReference type="InterPro" id="IPR051552">
    <property type="entry name" value="HptR"/>
</dbReference>
<keyword evidence="5" id="KW-0902">Two-component regulatory system</keyword>
<dbReference type="PRINTS" id="PR00032">
    <property type="entry name" value="HTHARAC"/>
</dbReference>
<dbReference type="RefSeq" id="WP_117443541.1">
    <property type="nucleotide sequence ID" value="NZ_JAJFEN010000028.1"/>
</dbReference>
<evidence type="ECO:0000256" key="8">
    <source>
        <dbReference type="ARBA" id="ARBA00023163"/>
    </source>
</evidence>
<keyword evidence="4 10" id="KW-0597">Phosphoprotein</keyword>
<evidence type="ECO:0000256" key="7">
    <source>
        <dbReference type="ARBA" id="ARBA00023125"/>
    </source>
</evidence>
<dbReference type="PROSITE" id="PS50110">
    <property type="entry name" value="RESPONSE_REGULATORY"/>
    <property type="match status" value="1"/>
</dbReference>
<dbReference type="InterPro" id="IPR018062">
    <property type="entry name" value="HTH_AraC-typ_CS"/>
</dbReference>
<feature type="modified residue" description="4-aspartylphosphate" evidence="10">
    <location>
        <position position="55"/>
    </location>
</feature>
<dbReference type="OrthoDB" id="9794370at2"/>
<proteinExistence type="predicted"/>
<comment type="function">
    <text evidence="9">May play the central regulatory role in sporulation. It may be an element of the effector pathway responsible for the activation of sporulation genes in response to nutritional stress. Spo0A may act in concert with spo0H (a sigma factor) to control the expression of some genes that are critical to the sporulation process.</text>
</comment>
<dbReference type="InterPro" id="IPR018060">
    <property type="entry name" value="HTH_AraC"/>
</dbReference>
<feature type="domain" description="HTH araC/xylS-type" evidence="12">
    <location>
        <begin position="403"/>
        <end position="500"/>
    </location>
</feature>
<dbReference type="Pfam" id="PF00072">
    <property type="entry name" value="Response_reg"/>
    <property type="match status" value="1"/>
</dbReference>
<dbReference type="PROSITE" id="PS00041">
    <property type="entry name" value="HTH_ARAC_FAMILY_1"/>
    <property type="match status" value="1"/>
</dbReference>
<evidence type="ECO:0000256" key="9">
    <source>
        <dbReference type="ARBA" id="ARBA00024867"/>
    </source>
</evidence>
<dbReference type="AlphaFoldDB" id="A0A3E2VU56"/>
<dbReference type="InterPro" id="IPR001789">
    <property type="entry name" value="Sig_transdc_resp-reg_receiver"/>
</dbReference>
<comment type="subcellular location">
    <subcellularLocation>
        <location evidence="1">Cytoplasm</location>
    </subcellularLocation>
</comment>
<dbReference type="GO" id="GO:0000160">
    <property type="term" value="P:phosphorelay signal transduction system"/>
    <property type="evidence" value="ECO:0007669"/>
    <property type="project" value="UniProtKB-KW"/>
</dbReference>
<dbReference type="PANTHER" id="PTHR42713">
    <property type="entry name" value="HISTIDINE KINASE-RELATED"/>
    <property type="match status" value="1"/>
</dbReference>
<dbReference type="PROSITE" id="PS01124">
    <property type="entry name" value="HTH_ARAC_FAMILY_2"/>
    <property type="match status" value="1"/>
</dbReference>
<dbReference type="CDD" id="cd17536">
    <property type="entry name" value="REC_YesN-like"/>
    <property type="match status" value="1"/>
</dbReference>
<comment type="caution">
    <text evidence="14">The sequence shown here is derived from an EMBL/GenBank/DDBJ whole genome shotgun (WGS) entry which is preliminary data.</text>
</comment>
<evidence type="ECO:0000256" key="11">
    <source>
        <dbReference type="SAM" id="Coils"/>
    </source>
</evidence>
<dbReference type="Gene3D" id="3.40.50.2300">
    <property type="match status" value="1"/>
</dbReference>
<dbReference type="GO" id="GO:0043565">
    <property type="term" value="F:sequence-specific DNA binding"/>
    <property type="evidence" value="ECO:0007669"/>
    <property type="project" value="InterPro"/>
</dbReference>
<evidence type="ECO:0000256" key="1">
    <source>
        <dbReference type="ARBA" id="ARBA00004496"/>
    </source>
</evidence>
<evidence type="ECO:0000256" key="6">
    <source>
        <dbReference type="ARBA" id="ARBA00023015"/>
    </source>
</evidence>
<keyword evidence="6" id="KW-0805">Transcription regulation</keyword>
<sequence>MYKIMIIEDEQIERETLYKIIQEGFPECQELYAAKNGKEALTLFEAHHPDIVLADINIPGINGLEVIRRIRQTRQEVEFLILSSYNYFEYAQEAIRLGVEDFILKPYTIDHLRDALQKTMEHLQQKQDEKRHQSDLLEKIERITPVVENECLFAILSNEDELVLRKNLRLLSPRICSGFCFIIRSSHYDQAYMEKVATGFIQLGFRCLKELFHELQIFYILAERAIGQEELQQLEDYITALQSDSFAFGIGPIVNDIALFHHSFQMARDRIGAQEPLCFQLLQDSNNACRADIDLDKIVAQFVSIFQKMDEEGLKKAVHQLCLTLIPHERKQIVQEVADLFEKLRDTLQREYAHIDLQKIAIAPLQISTNIHQEVPLYLHMQMHRLYDPIVEERFRNTNQLVRQAVRYIDANYRKQITLGDMADALQISPFYLSKLLNNSLHKTFTELVSERRVEASKELLKSGKRIKEIAYEVGFQGQNYFTKIFKKYTGVTPKMYKNSFDDK</sequence>
<keyword evidence="8" id="KW-0804">Transcription</keyword>
<name>A0A3E2VU56_CLOIN</name>
<feature type="coiled-coil region" evidence="11">
    <location>
        <begin position="109"/>
        <end position="143"/>
    </location>
</feature>
<dbReference type="SMART" id="SM00342">
    <property type="entry name" value="HTH_ARAC"/>
    <property type="match status" value="1"/>
</dbReference>